<dbReference type="Gene3D" id="3.40.50.720">
    <property type="entry name" value="NAD(P)-binding Rossmann-like Domain"/>
    <property type="match status" value="2"/>
</dbReference>
<dbReference type="InterPro" id="IPR036220">
    <property type="entry name" value="UDP-Glc/GDP-Man_DH_C_sf"/>
</dbReference>
<reference evidence="11" key="1">
    <citation type="journal article" date="2022" name="Int. J. Syst. Evol. Microbiol.">
        <title>Anaeromyxobacter oryzae sp. nov., Anaeromyxobacter diazotrophicus sp. nov. and Anaeromyxobacter paludicola sp. nov., isolated from paddy soils.</title>
        <authorList>
            <person name="Itoh H."/>
            <person name="Xu Z."/>
            <person name="Mise K."/>
            <person name="Masuda Y."/>
            <person name="Ushijima N."/>
            <person name="Hayakawa C."/>
            <person name="Shiratori Y."/>
            <person name="Senoo K."/>
        </authorList>
    </citation>
    <scope>NUCLEOTIDE SEQUENCE [LARGE SCALE GENOMIC DNA]</scope>
    <source>
        <strain evidence="11">Red232</strain>
    </source>
</reference>
<keyword evidence="5 8" id="KW-0560">Oxidoreductase</keyword>
<dbReference type="SUPFAM" id="SSF51735">
    <property type="entry name" value="NAD(P)-binding Rossmann-fold domains"/>
    <property type="match status" value="1"/>
</dbReference>
<dbReference type="EC" id="1.1.1.22" evidence="3 8"/>
<sequence length="438" mass="48033">MRVAVVGAGYVGLVTGTCLAESGNDVACVDKDDAKIEALQAGSIPIYEPGLEELVHRNAKEGRLRFSTDLAQAAGRAKVVFLAVGTPEGEDGDAELRHVLEAAEEIARSVKHYTVVATKSTVPVGTADRIQEIMERRAKAEVDVVSNPEFLKEGAALEDFQRPDRVVVGARTDRARRIMRELYAPFVRTERPILLMDPRSAEMVKYASNAMLATRISFMNDIAVLCERVGADAEHVRKGMGADTRIGYPFLFPGIGYGGSCFPKDVKALLATGRRHGIDLDLLRAVEKTNERQKRQLLVRAVKHFGALDGRTFGVWGLAFKPKTDDLREAPSLEVIEGLLGKGGRVQVYDPVAMERARRLLGERVTFAPGPYEAVEGADALFVVTEWSEFRTPDLERVKTLMRSPVVFDGRNVFDPAEMEELGFVHHAIGRAPPGPAK</sequence>
<dbReference type="SUPFAM" id="SSF48179">
    <property type="entry name" value="6-phosphogluconate dehydrogenase C-terminal domain-like"/>
    <property type="match status" value="1"/>
</dbReference>
<dbReference type="InterPro" id="IPR008927">
    <property type="entry name" value="6-PGluconate_DH-like_C_sf"/>
</dbReference>
<name>A0ABM7WRJ3_9BACT</name>
<evidence type="ECO:0000256" key="8">
    <source>
        <dbReference type="PIRNR" id="PIRNR000124"/>
    </source>
</evidence>
<comment type="catalytic activity">
    <reaction evidence="7 8">
        <text>UDP-alpha-D-glucose + 2 NAD(+) + H2O = UDP-alpha-D-glucuronate + 2 NADH + 3 H(+)</text>
        <dbReference type="Rhea" id="RHEA:23596"/>
        <dbReference type="ChEBI" id="CHEBI:15377"/>
        <dbReference type="ChEBI" id="CHEBI:15378"/>
        <dbReference type="ChEBI" id="CHEBI:57540"/>
        <dbReference type="ChEBI" id="CHEBI:57945"/>
        <dbReference type="ChEBI" id="CHEBI:58052"/>
        <dbReference type="ChEBI" id="CHEBI:58885"/>
        <dbReference type="EC" id="1.1.1.22"/>
    </reaction>
</comment>
<evidence type="ECO:0000256" key="5">
    <source>
        <dbReference type="ARBA" id="ARBA00023002"/>
    </source>
</evidence>
<evidence type="ECO:0000256" key="1">
    <source>
        <dbReference type="ARBA" id="ARBA00004701"/>
    </source>
</evidence>
<dbReference type="PIRSF" id="PIRSF500134">
    <property type="entry name" value="UDPglc_DH_bac"/>
    <property type="match status" value="1"/>
</dbReference>
<dbReference type="PANTHER" id="PTHR43750">
    <property type="entry name" value="UDP-GLUCOSE 6-DEHYDROGENASE TUAD"/>
    <property type="match status" value="1"/>
</dbReference>
<organism evidence="10 11">
    <name type="scientific">Anaeromyxobacter oryzae</name>
    <dbReference type="NCBI Taxonomy" id="2918170"/>
    <lineage>
        <taxon>Bacteria</taxon>
        <taxon>Pseudomonadati</taxon>
        <taxon>Myxococcota</taxon>
        <taxon>Myxococcia</taxon>
        <taxon>Myxococcales</taxon>
        <taxon>Cystobacterineae</taxon>
        <taxon>Anaeromyxobacteraceae</taxon>
        <taxon>Anaeromyxobacter</taxon>
    </lineage>
</organism>
<dbReference type="InterPro" id="IPR036291">
    <property type="entry name" value="NAD(P)-bd_dom_sf"/>
</dbReference>
<dbReference type="InterPro" id="IPR001732">
    <property type="entry name" value="UDP-Glc/GDP-Man_DH_N"/>
</dbReference>
<dbReference type="NCBIfam" id="TIGR03026">
    <property type="entry name" value="NDP-sugDHase"/>
    <property type="match status" value="1"/>
</dbReference>
<dbReference type="InterPro" id="IPR014027">
    <property type="entry name" value="UDP-Glc/GDP-Man_DH_C"/>
</dbReference>
<dbReference type="SMART" id="SM00984">
    <property type="entry name" value="UDPG_MGDP_dh_C"/>
    <property type="match status" value="1"/>
</dbReference>
<dbReference type="SUPFAM" id="SSF52413">
    <property type="entry name" value="UDP-glucose/GDP-mannose dehydrogenase C-terminal domain"/>
    <property type="match status" value="1"/>
</dbReference>
<dbReference type="InterPro" id="IPR014026">
    <property type="entry name" value="UDP-Glc/GDP-Man_DH_dimer"/>
</dbReference>
<dbReference type="Proteomes" id="UP001162891">
    <property type="component" value="Chromosome"/>
</dbReference>
<evidence type="ECO:0000256" key="3">
    <source>
        <dbReference type="ARBA" id="ARBA00012954"/>
    </source>
</evidence>
<dbReference type="Pfam" id="PF03721">
    <property type="entry name" value="UDPG_MGDP_dh_N"/>
    <property type="match status" value="1"/>
</dbReference>
<dbReference type="EMBL" id="AP025591">
    <property type="protein sequence ID" value="BDG02089.1"/>
    <property type="molecule type" value="Genomic_DNA"/>
</dbReference>
<proteinExistence type="inferred from homology"/>
<dbReference type="Pfam" id="PF00984">
    <property type="entry name" value="UDPG_MGDP_dh"/>
    <property type="match status" value="1"/>
</dbReference>
<evidence type="ECO:0000256" key="4">
    <source>
        <dbReference type="ARBA" id="ARBA00015132"/>
    </source>
</evidence>
<evidence type="ECO:0000259" key="9">
    <source>
        <dbReference type="SMART" id="SM00984"/>
    </source>
</evidence>
<gene>
    <name evidence="10" type="primary">ugd_1</name>
    <name evidence="10" type="ORF">AMOR_10850</name>
</gene>
<keyword evidence="11" id="KW-1185">Reference proteome</keyword>
<evidence type="ECO:0000256" key="7">
    <source>
        <dbReference type="ARBA" id="ARBA00047473"/>
    </source>
</evidence>
<dbReference type="Gene3D" id="1.20.5.100">
    <property type="entry name" value="Cytochrome c1, transmembrane anchor, C-terminal"/>
    <property type="match status" value="1"/>
</dbReference>
<evidence type="ECO:0000313" key="10">
    <source>
        <dbReference type="EMBL" id="BDG02089.1"/>
    </source>
</evidence>
<comment type="pathway">
    <text evidence="1">Nucleotide-sugar biosynthesis; UDP-alpha-D-glucuronate biosynthesis; UDP-alpha-D-glucuronate from UDP-alpha-D-glucose: step 1/1.</text>
</comment>
<evidence type="ECO:0000256" key="6">
    <source>
        <dbReference type="ARBA" id="ARBA00023027"/>
    </source>
</evidence>
<keyword evidence="6 8" id="KW-0520">NAD</keyword>
<protein>
    <recommendedName>
        <fullName evidence="4 8">UDP-glucose 6-dehydrogenase</fullName>
        <ecNumber evidence="3 8">1.1.1.22</ecNumber>
    </recommendedName>
</protein>
<dbReference type="RefSeq" id="WP_248359320.1">
    <property type="nucleotide sequence ID" value="NZ_AP025591.1"/>
</dbReference>
<accession>A0ABM7WRJ3</accession>
<comment type="similarity">
    <text evidence="2 8">Belongs to the UDP-glucose/GDP-mannose dehydrogenase family.</text>
</comment>
<dbReference type="InterPro" id="IPR028357">
    <property type="entry name" value="UDPglc_DH_bac"/>
</dbReference>
<dbReference type="PANTHER" id="PTHR43750:SF3">
    <property type="entry name" value="UDP-GLUCOSE 6-DEHYDROGENASE TUAD"/>
    <property type="match status" value="1"/>
</dbReference>
<evidence type="ECO:0000256" key="2">
    <source>
        <dbReference type="ARBA" id="ARBA00006601"/>
    </source>
</evidence>
<dbReference type="PIRSF" id="PIRSF000124">
    <property type="entry name" value="UDPglc_GDPman_dh"/>
    <property type="match status" value="1"/>
</dbReference>
<dbReference type="InterPro" id="IPR017476">
    <property type="entry name" value="UDP-Glc/GDP-Man"/>
</dbReference>
<feature type="domain" description="UDP-glucose/GDP-mannose dehydrogenase C-terminal" evidence="9">
    <location>
        <begin position="314"/>
        <end position="416"/>
    </location>
</feature>
<evidence type="ECO:0000313" key="11">
    <source>
        <dbReference type="Proteomes" id="UP001162891"/>
    </source>
</evidence>
<dbReference type="Pfam" id="PF03720">
    <property type="entry name" value="UDPG_MGDP_dh_C"/>
    <property type="match status" value="1"/>
</dbReference>